<dbReference type="Proteomes" id="UP000235371">
    <property type="component" value="Unassembled WGS sequence"/>
</dbReference>
<evidence type="ECO:0000256" key="1">
    <source>
        <dbReference type="ARBA" id="ARBA00004141"/>
    </source>
</evidence>
<feature type="transmembrane region" description="Helical" evidence="6">
    <location>
        <begin position="133"/>
        <end position="155"/>
    </location>
</feature>
<evidence type="ECO:0000256" key="6">
    <source>
        <dbReference type="SAM" id="Phobius"/>
    </source>
</evidence>
<feature type="transmembrane region" description="Helical" evidence="6">
    <location>
        <begin position="175"/>
        <end position="203"/>
    </location>
</feature>
<dbReference type="AlphaFoldDB" id="A0A2J6T6E6"/>
<feature type="transmembrane region" description="Helical" evidence="6">
    <location>
        <begin position="215"/>
        <end position="238"/>
    </location>
</feature>
<keyword evidence="2 6" id="KW-0812">Transmembrane</keyword>
<feature type="transmembrane region" description="Helical" evidence="6">
    <location>
        <begin position="20"/>
        <end position="39"/>
    </location>
</feature>
<proteinExistence type="inferred from homology"/>
<dbReference type="GeneID" id="36582998"/>
<dbReference type="EMBL" id="KZ613817">
    <property type="protein sequence ID" value="PMD58587.1"/>
    <property type="molecule type" value="Genomic_DNA"/>
</dbReference>
<reference evidence="8 9" key="1">
    <citation type="submission" date="2016-04" db="EMBL/GenBank/DDBJ databases">
        <title>A degradative enzymes factory behind the ericoid mycorrhizal symbiosis.</title>
        <authorList>
            <consortium name="DOE Joint Genome Institute"/>
            <person name="Martino E."/>
            <person name="Morin E."/>
            <person name="Grelet G."/>
            <person name="Kuo A."/>
            <person name="Kohler A."/>
            <person name="Daghino S."/>
            <person name="Barry K."/>
            <person name="Choi C."/>
            <person name="Cichocki N."/>
            <person name="Clum A."/>
            <person name="Copeland A."/>
            <person name="Hainaut M."/>
            <person name="Haridas S."/>
            <person name="Labutti K."/>
            <person name="Lindquist E."/>
            <person name="Lipzen A."/>
            <person name="Khouja H.-R."/>
            <person name="Murat C."/>
            <person name="Ohm R."/>
            <person name="Olson A."/>
            <person name="Spatafora J."/>
            <person name="Veneault-Fourrey C."/>
            <person name="Henrissat B."/>
            <person name="Grigoriev I."/>
            <person name="Martin F."/>
            <person name="Perotto S."/>
        </authorList>
    </citation>
    <scope>NUCLEOTIDE SEQUENCE [LARGE SCALE GENOMIC DNA]</scope>
    <source>
        <strain evidence="8 9">E</strain>
    </source>
</reference>
<keyword evidence="9" id="KW-1185">Reference proteome</keyword>
<evidence type="ECO:0000256" key="4">
    <source>
        <dbReference type="ARBA" id="ARBA00023136"/>
    </source>
</evidence>
<dbReference type="Pfam" id="PF20684">
    <property type="entry name" value="Fung_rhodopsin"/>
    <property type="match status" value="1"/>
</dbReference>
<dbReference type="PANTHER" id="PTHR33048">
    <property type="entry name" value="PTH11-LIKE INTEGRAL MEMBRANE PROTEIN (AFU_ORTHOLOGUE AFUA_5G11245)"/>
    <property type="match status" value="1"/>
</dbReference>
<dbReference type="PANTHER" id="PTHR33048:SF47">
    <property type="entry name" value="INTEGRAL MEMBRANE PROTEIN-RELATED"/>
    <property type="match status" value="1"/>
</dbReference>
<dbReference type="InterPro" id="IPR052337">
    <property type="entry name" value="SAT4-like"/>
</dbReference>
<keyword evidence="4 6" id="KW-0472">Membrane</keyword>
<evidence type="ECO:0000259" key="7">
    <source>
        <dbReference type="Pfam" id="PF20684"/>
    </source>
</evidence>
<evidence type="ECO:0000256" key="2">
    <source>
        <dbReference type="ARBA" id="ARBA00022692"/>
    </source>
</evidence>
<dbReference type="OrthoDB" id="2496787at2759"/>
<sequence>PPLGVDPDFEHPDSRGNRITATSVVCWVVATLFVSLRLYSRRTIVHIIGLEDCNDCNCLCVWLSSSVLRCRLKTLGATHGAGIHFWDLRITMLDLFARLDITESAFYGACTFCIKLSILSFLSRLSPDRRFRALIILMSVFITVYCLFSVFQFFFSWSAVPKTRHLRISAGSCSGPLQVCAVIAGINAATDIVIYLIPIAIVWNLQLTGRKKLGVIINFTLGSLVCIASVARFVVQIVRFHDPDYSRIKEIFLPLNTLEINVGIICACLPHLAPLARRLTSRSLTRAPEDRSINLGIPHASTAGRESFSLSTPTEDRG</sequence>
<keyword evidence="3 6" id="KW-1133">Transmembrane helix</keyword>
<feature type="non-terminal residue" evidence="8">
    <location>
        <position position="1"/>
    </location>
</feature>
<dbReference type="InterPro" id="IPR049326">
    <property type="entry name" value="Rhodopsin_dom_fungi"/>
</dbReference>
<organism evidence="8 9">
    <name type="scientific">Hyaloscypha bicolor E</name>
    <dbReference type="NCBI Taxonomy" id="1095630"/>
    <lineage>
        <taxon>Eukaryota</taxon>
        <taxon>Fungi</taxon>
        <taxon>Dikarya</taxon>
        <taxon>Ascomycota</taxon>
        <taxon>Pezizomycotina</taxon>
        <taxon>Leotiomycetes</taxon>
        <taxon>Helotiales</taxon>
        <taxon>Hyaloscyphaceae</taxon>
        <taxon>Hyaloscypha</taxon>
        <taxon>Hyaloscypha bicolor</taxon>
    </lineage>
</organism>
<dbReference type="GO" id="GO:0016020">
    <property type="term" value="C:membrane"/>
    <property type="evidence" value="ECO:0007669"/>
    <property type="project" value="UniProtKB-SubCell"/>
</dbReference>
<comment type="subcellular location">
    <subcellularLocation>
        <location evidence="1">Membrane</location>
        <topology evidence="1">Multi-pass membrane protein</topology>
    </subcellularLocation>
</comment>
<comment type="similarity">
    <text evidence="5">Belongs to the SAT4 family.</text>
</comment>
<evidence type="ECO:0000256" key="5">
    <source>
        <dbReference type="ARBA" id="ARBA00038359"/>
    </source>
</evidence>
<protein>
    <recommendedName>
        <fullName evidence="7">Rhodopsin domain-containing protein</fullName>
    </recommendedName>
</protein>
<gene>
    <name evidence="8" type="ORF">K444DRAFT_530712</name>
</gene>
<evidence type="ECO:0000256" key="3">
    <source>
        <dbReference type="ARBA" id="ARBA00022989"/>
    </source>
</evidence>
<feature type="domain" description="Rhodopsin" evidence="7">
    <location>
        <begin position="36"/>
        <end position="278"/>
    </location>
</feature>
<evidence type="ECO:0000313" key="8">
    <source>
        <dbReference type="EMBL" id="PMD58587.1"/>
    </source>
</evidence>
<accession>A0A2J6T6E6</accession>
<dbReference type="RefSeq" id="XP_024735491.1">
    <property type="nucleotide sequence ID" value="XM_024874918.1"/>
</dbReference>
<name>A0A2J6T6E6_9HELO</name>
<dbReference type="InParanoid" id="A0A2J6T6E6"/>
<evidence type="ECO:0000313" key="9">
    <source>
        <dbReference type="Proteomes" id="UP000235371"/>
    </source>
</evidence>
<feature type="transmembrane region" description="Helical" evidence="6">
    <location>
        <begin position="258"/>
        <end position="276"/>
    </location>
</feature>